<dbReference type="GO" id="GO:0030170">
    <property type="term" value="F:pyridoxal phosphate binding"/>
    <property type="evidence" value="ECO:0007669"/>
    <property type="project" value="InterPro"/>
</dbReference>
<keyword evidence="3" id="KW-0805">Transcription regulation</keyword>
<accession>A0A917F7K6</accession>
<evidence type="ECO:0000256" key="3">
    <source>
        <dbReference type="ARBA" id="ARBA00023015"/>
    </source>
</evidence>
<dbReference type="CDD" id="cd00609">
    <property type="entry name" value="AAT_like"/>
    <property type="match status" value="1"/>
</dbReference>
<keyword evidence="5" id="KW-0804">Transcription</keyword>
<dbReference type="GO" id="GO:0003677">
    <property type="term" value="F:DNA binding"/>
    <property type="evidence" value="ECO:0007669"/>
    <property type="project" value="UniProtKB-KW"/>
</dbReference>
<feature type="domain" description="HTH gntR-type" evidence="6">
    <location>
        <begin position="18"/>
        <end position="86"/>
    </location>
</feature>
<organism evidence="7 8">
    <name type="scientific">Terasakiella brassicae</name>
    <dbReference type="NCBI Taxonomy" id="1634917"/>
    <lineage>
        <taxon>Bacteria</taxon>
        <taxon>Pseudomonadati</taxon>
        <taxon>Pseudomonadota</taxon>
        <taxon>Alphaproteobacteria</taxon>
        <taxon>Rhodospirillales</taxon>
        <taxon>Terasakiellaceae</taxon>
        <taxon>Terasakiella</taxon>
    </lineage>
</organism>
<dbReference type="SUPFAM" id="SSF46785">
    <property type="entry name" value="Winged helix' DNA-binding domain"/>
    <property type="match status" value="1"/>
</dbReference>
<reference evidence="7" key="2">
    <citation type="submission" date="2020-09" db="EMBL/GenBank/DDBJ databases">
        <authorList>
            <person name="Sun Q."/>
            <person name="Zhou Y."/>
        </authorList>
    </citation>
    <scope>NUCLEOTIDE SEQUENCE</scope>
    <source>
        <strain evidence="7">CGMCC 1.15254</strain>
    </source>
</reference>
<dbReference type="Gene3D" id="1.10.10.10">
    <property type="entry name" value="Winged helix-like DNA-binding domain superfamily/Winged helix DNA-binding domain"/>
    <property type="match status" value="1"/>
</dbReference>
<dbReference type="InterPro" id="IPR015422">
    <property type="entry name" value="PyrdxlP-dep_Trfase_small"/>
</dbReference>
<keyword evidence="8" id="KW-1185">Reference proteome</keyword>
<evidence type="ECO:0000259" key="6">
    <source>
        <dbReference type="PROSITE" id="PS50949"/>
    </source>
</evidence>
<dbReference type="EMBL" id="BMHV01000004">
    <property type="protein sequence ID" value="GGF55880.1"/>
    <property type="molecule type" value="Genomic_DNA"/>
</dbReference>
<dbReference type="Proteomes" id="UP000632498">
    <property type="component" value="Unassembled WGS sequence"/>
</dbReference>
<proteinExistence type="inferred from homology"/>
<dbReference type="InterPro" id="IPR000524">
    <property type="entry name" value="Tscrpt_reg_HTH_GntR"/>
</dbReference>
<dbReference type="PANTHER" id="PTHR46577">
    <property type="entry name" value="HTH-TYPE TRANSCRIPTIONAL REGULATORY PROTEIN GABR"/>
    <property type="match status" value="1"/>
</dbReference>
<dbReference type="InterPro" id="IPR015424">
    <property type="entry name" value="PyrdxlP-dep_Trfase"/>
</dbReference>
<dbReference type="InterPro" id="IPR036388">
    <property type="entry name" value="WH-like_DNA-bd_sf"/>
</dbReference>
<gene>
    <name evidence="7" type="ORF">GCM10011332_06630</name>
</gene>
<dbReference type="Pfam" id="PF00155">
    <property type="entry name" value="Aminotran_1_2"/>
    <property type="match status" value="1"/>
</dbReference>
<dbReference type="PROSITE" id="PS50949">
    <property type="entry name" value="HTH_GNTR"/>
    <property type="match status" value="1"/>
</dbReference>
<dbReference type="SMART" id="SM00345">
    <property type="entry name" value="HTH_GNTR"/>
    <property type="match status" value="1"/>
</dbReference>
<evidence type="ECO:0000256" key="2">
    <source>
        <dbReference type="ARBA" id="ARBA00022898"/>
    </source>
</evidence>
<dbReference type="Gene3D" id="3.90.1150.10">
    <property type="entry name" value="Aspartate Aminotransferase, domain 1"/>
    <property type="match status" value="1"/>
</dbReference>
<keyword evidence="4" id="KW-0238">DNA-binding</keyword>
<dbReference type="RefSeq" id="WP_188661591.1">
    <property type="nucleotide sequence ID" value="NZ_BMHV01000004.1"/>
</dbReference>
<evidence type="ECO:0000256" key="1">
    <source>
        <dbReference type="ARBA" id="ARBA00005384"/>
    </source>
</evidence>
<protein>
    <submittedName>
        <fullName evidence="7">GntR family transcriptional regulator</fullName>
    </submittedName>
</protein>
<dbReference type="Gene3D" id="3.40.640.10">
    <property type="entry name" value="Type I PLP-dependent aspartate aminotransferase-like (Major domain)"/>
    <property type="match status" value="1"/>
</dbReference>
<dbReference type="SUPFAM" id="SSF53383">
    <property type="entry name" value="PLP-dependent transferases"/>
    <property type="match status" value="1"/>
</dbReference>
<dbReference type="InterPro" id="IPR051446">
    <property type="entry name" value="HTH_trans_reg/aminotransferase"/>
</dbReference>
<keyword evidence="2" id="KW-0663">Pyridoxal phosphate</keyword>
<dbReference type="InterPro" id="IPR015421">
    <property type="entry name" value="PyrdxlP-dep_Trfase_major"/>
</dbReference>
<sequence length="468" mass="51818">MVEISPSFWSPHQLDPTLPVYLAIVEALESDILSGRLQAGEKLPPQRLLAQKIGVDFTTVSRAYKQAVARSLVYAQVGKGTFVRAGVHPGPTMQGGVGFREIDMGMNIPPLPDDTALIARMKREMSKAVARLSTQALFGYHDFVGSSAEREQAATWVSRRYEGATAERVMICPGTQSALLALMMYLVKPEDKVCCEQLVYPGFKSLCQRMNIDCLGLEMDEDGLCPDDFRAACRENRVRMLYCTPTMHNPTCVTWSYDRRKEIAAIAREFDVLIVEDDAYGFISSRDIPVLSSFAPERSFHIAGLAKCVSSGVRISFLTVPDIKYFSALSMVMRSSAMMVSAPAKAIALQLIKSGCAELITQAICHEAHGRQDILQAVFPEGDIRTDRDGFHAWLSLPEHMPARDFVAALRARAIRVVPSDVFALMPHHPNGVRICLGVPENRSQCRSVLLEIRDVYLNGIVSDNNFV</sequence>
<name>A0A917F7K6_9PROT</name>
<comment type="caution">
    <text evidence="7">The sequence shown here is derived from an EMBL/GenBank/DDBJ whole genome shotgun (WGS) entry which is preliminary data.</text>
</comment>
<evidence type="ECO:0000256" key="4">
    <source>
        <dbReference type="ARBA" id="ARBA00023125"/>
    </source>
</evidence>
<evidence type="ECO:0000313" key="7">
    <source>
        <dbReference type="EMBL" id="GGF55880.1"/>
    </source>
</evidence>
<dbReference type="CDD" id="cd07377">
    <property type="entry name" value="WHTH_GntR"/>
    <property type="match status" value="1"/>
</dbReference>
<comment type="similarity">
    <text evidence="1">In the C-terminal section; belongs to the class-I pyridoxal-phosphate-dependent aminotransferase family.</text>
</comment>
<dbReference type="GO" id="GO:0003700">
    <property type="term" value="F:DNA-binding transcription factor activity"/>
    <property type="evidence" value="ECO:0007669"/>
    <property type="project" value="InterPro"/>
</dbReference>
<dbReference type="PANTHER" id="PTHR46577:SF1">
    <property type="entry name" value="HTH-TYPE TRANSCRIPTIONAL REGULATORY PROTEIN GABR"/>
    <property type="match status" value="1"/>
</dbReference>
<evidence type="ECO:0000313" key="8">
    <source>
        <dbReference type="Proteomes" id="UP000632498"/>
    </source>
</evidence>
<dbReference type="AlphaFoldDB" id="A0A917F7K6"/>
<dbReference type="Pfam" id="PF00392">
    <property type="entry name" value="GntR"/>
    <property type="match status" value="1"/>
</dbReference>
<dbReference type="InterPro" id="IPR004839">
    <property type="entry name" value="Aminotransferase_I/II_large"/>
</dbReference>
<reference evidence="7" key="1">
    <citation type="journal article" date="2014" name="Int. J. Syst. Evol. Microbiol.">
        <title>Complete genome sequence of Corynebacterium casei LMG S-19264T (=DSM 44701T), isolated from a smear-ripened cheese.</title>
        <authorList>
            <consortium name="US DOE Joint Genome Institute (JGI-PGF)"/>
            <person name="Walter F."/>
            <person name="Albersmeier A."/>
            <person name="Kalinowski J."/>
            <person name="Ruckert C."/>
        </authorList>
    </citation>
    <scope>NUCLEOTIDE SEQUENCE</scope>
    <source>
        <strain evidence="7">CGMCC 1.15254</strain>
    </source>
</reference>
<evidence type="ECO:0000256" key="5">
    <source>
        <dbReference type="ARBA" id="ARBA00023163"/>
    </source>
</evidence>
<dbReference type="InterPro" id="IPR036390">
    <property type="entry name" value="WH_DNA-bd_sf"/>
</dbReference>